<feature type="domain" description="Transposase DDE" evidence="1">
    <location>
        <begin position="6"/>
        <end position="96"/>
    </location>
</feature>
<reference evidence="2 3" key="1">
    <citation type="submission" date="2016-10" db="EMBL/GenBank/DDBJ databases">
        <authorList>
            <person name="de Groot N.N."/>
        </authorList>
    </citation>
    <scope>NUCLEOTIDE SEQUENCE [LARGE SCALE GENOMIC DNA]</scope>
    <source>
        <strain evidence="2 3">OK461</strain>
    </source>
</reference>
<sequence length="102" mass="11716">MKAIKQVGLGLLPSKSWQLNAAWVLAAALDTDLDAWTRLLLLHEEPDLAKAEPETIRMKLYHLPARLTAHARRRTLHLDRTWPWATAFTIAWRRATELPART</sequence>
<dbReference type="AlphaFoldDB" id="A0A1I2HMN4"/>
<accession>A0A1I2HMN4</accession>
<dbReference type="EMBL" id="FONR01000005">
    <property type="protein sequence ID" value="SFF31039.1"/>
    <property type="molecule type" value="Genomic_DNA"/>
</dbReference>
<gene>
    <name evidence="2" type="ORF">SAMN02787118_105269</name>
</gene>
<dbReference type="Proteomes" id="UP000181942">
    <property type="component" value="Unassembled WGS sequence"/>
</dbReference>
<name>A0A1I2HMN4_9ACTN</name>
<evidence type="ECO:0000313" key="2">
    <source>
        <dbReference type="EMBL" id="SFF31039.1"/>
    </source>
</evidence>
<organism evidence="2 3">
    <name type="scientific">Streptomyces mirabilis</name>
    <dbReference type="NCBI Taxonomy" id="68239"/>
    <lineage>
        <taxon>Bacteria</taxon>
        <taxon>Bacillati</taxon>
        <taxon>Actinomycetota</taxon>
        <taxon>Actinomycetes</taxon>
        <taxon>Kitasatosporales</taxon>
        <taxon>Streptomycetaceae</taxon>
        <taxon>Streptomyces</taxon>
    </lineage>
</organism>
<evidence type="ECO:0000313" key="3">
    <source>
        <dbReference type="Proteomes" id="UP000181942"/>
    </source>
</evidence>
<evidence type="ECO:0000259" key="1">
    <source>
        <dbReference type="Pfam" id="PF13701"/>
    </source>
</evidence>
<protein>
    <recommendedName>
        <fullName evidence="1">Transposase DDE domain-containing protein</fullName>
    </recommendedName>
</protein>
<dbReference type="InterPro" id="IPR025668">
    <property type="entry name" value="Tnp_DDE_dom"/>
</dbReference>
<dbReference type="Pfam" id="PF13701">
    <property type="entry name" value="DDE_Tnp_1_4"/>
    <property type="match status" value="1"/>
</dbReference>
<proteinExistence type="predicted"/>